<organism evidence="2 3">
    <name type="scientific">Arachnia propionica</name>
    <dbReference type="NCBI Taxonomy" id="1750"/>
    <lineage>
        <taxon>Bacteria</taxon>
        <taxon>Bacillati</taxon>
        <taxon>Actinomycetota</taxon>
        <taxon>Actinomycetes</taxon>
        <taxon>Propionibacteriales</taxon>
        <taxon>Propionibacteriaceae</taxon>
        <taxon>Arachnia</taxon>
    </lineage>
</organism>
<reference evidence="2 3" key="1">
    <citation type="submission" date="2018-11" db="EMBL/GenBank/DDBJ databases">
        <title>Genomes From Bacteria Associated with the Canine Oral Cavity: a Test Case for Automated Genome-Based Taxonomic Assignment.</title>
        <authorList>
            <person name="Coil D.A."/>
            <person name="Jospin G."/>
            <person name="Darling A.E."/>
            <person name="Wallis C."/>
            <person name="Davis I.J."/>
            <person name="Harris S."/>
            <person name="Eisen J.A."/>
            <person name="Holcombe L.J."/>
            <person name="O'Flynn C."/>
        </authorList>
    </citation>
    <scope>NUCLEOTIDE SEQUENCE [LARGE SCALE GENOMIC DNA]</scope>
    <source>
        <strain evidence="2 3">OH887_COT-365</strain>
    </source>
</reference>
<evidence type="ECO:0000313" key="2">
    <source>
        <dbReference type="EMBL" id="RRD02628.1"/>
    </source>
</evidence>
<protein>
    <submittedName>
        <fullName evidence="2">Uncharacterized protein</fullName>
    </submittedName>
</protein>
<dbReference type="AlphaFoldDB" id="A0A3P1T031"/>
<name>A0A3P1T031_9ACTN</name>
<feature type="region of interest" description="Disordered" evidence="1">
    <location>
        <begin position="1"/>
        <end position="23"/>
    </location>
</feature>
<dbReference type="Proteomes" id="UP000280819">
    <property type="component" value="Unassembled WGS sequence"/>
</dbReference>
<evidence type="ECO:0000313" key="3">
    <source>
        <dbReference type="Proteomes" id="UP000280819"/>
    </source>
</evidence>
<comment type="caution">
    <text evidence="2">The sequence shown here is derived from an EMBL/GenBank/DDBJ whole genome shotgun (WGS) entry which is preliminary data.</text>
</comment>
<evidence type="ECO:0000256" key="1">
    <source>
        <dbReference type="SAM" id="MobiDB-lite"/>
    </source>
</evidence>
<proteinExistence type="predicted"/>
<dbReference type="EMBL" id="RQZG01000041">
    <property type="protein sequence ID" value="RRD02628.1"/>
    <property type="molecule type" value="Genomic_DNA"/>
</dbReference>
<accession>A0A3P1T031</accession>
<sequence>MDQTGISGPDITPPEAGKNIPRPKRYEIIFQENKGGNISKTQLGTRGGAQQGSLPYLISILEAQNPNGRFLNDLKHLKTSGQYPGFFKALERGEVTVRYQYTNTRTNGTLRTGEFNLGPEVRLH</sequence>
<dbReference type="OrthoDB" id="3259283at2"/>
<gene>
    <name evidence="2" type="ORF">EII34_15675</name>
</gene>
<dbReference type="RefSeq" id="WP_124846103.1">
    <property type="nucleotide sequence ID" value="NZ_RQZG01000041.1"/>
</dbReference>